<protein>
    <recommendedName>
        <fullName evidence="1">site-specific DNA-methyltransferase (adenine-specific)</fullName>
        <ecNumber evidence="1">2.1.1.72</ecNumber>
    </recommendedName>
</protein>
<dbReference type="EMBL" id="WUEY01000011">
    <property type="protein sequence ID" value="NEI72203.1"/>
    <property type="molecule type" value="Genomic_DNA"/>
</dbReference>
<keyword evidence="2" id="KW-0489">Methyltransferase</keyword>
<gene>
    <name evidence="6" type="ORF">GR212_21690</name>
</gene>
<evidence type="ECO:0000256" key="1">
    <source>
        <dbReference type="ARBA" id="ARBA00011900"/>
    </source>
</evidence>
<dbReference type="InterPro" id="IPR029063">
    <property type="entry name" value="SAM-dependent_MTases_sf"/>
</dbReference>
<comment type="caution">
    <text evidence="6">The sequence shown here is derived from an EMBL/GenBank/DDBJ whole genome shotgun (WGS) entry which is preliminary data.</text>
</comment>
<dbReference type="GO" id="GO:0009007">
    <property type="term" value="F:site-specific DNA-methyltransferase (adenine-specific) activity"/>
    <property type="evidence" value="ECO:0007669"/>
    <property type="project" value="UniProtKB-EC"/>
</dbReference>
<evidence type="ECO:0000313" key="7">
    <source>
        <dbReference type="Proteomes" id="UP000483035"/>
    </source>
</evidence>
<dbReference type="InterPro" id="IPR002941">
    <property type="entry name" value="DNA_methylase_N4/N6"/>
</dbReference>
<reference evidence="6 7" key="1">
    <citation type="submission" date="2019-12" db="EMBL/GenBank/DDBJ databases">
        <title>Rhizobium genotypes associated with high levels of biological nitrogen fixation by grain legumes in a temperate-maritime cropping system.</title>
        <authorList>
            <person name="Maluk M."/>
            <person name="Francesc Ferrando Molina F."/>
            <person name="Lopez Del Egido L."/>
            <person name="Lafos M."/>
            <person name="Langarica-Fuentes A."/>
            <person name="Gebre Yohannes G."/>
            <person name="Young M.W."/>
            <person name="Martin P."/>
            <person name="Gantlett R."/>
            <person name="Kenicer G."/>
            <person name="Hawes C."/>
            <person name="Begg G.S."/>
            <person name="Quilliam R.S."/>
            <person name="Squire G.R."/>
            <person name="Poole P.S."/>
            <person name="Young P.W."/>
            <person name="Iannetta P.M."/>
            <person name="James E.K."/>
        </authorList>
    </citation>
    <scope>NUCLEOTIDE SEQUENCE [LARGE SCALE GENOMIC DNA]</scope>
    <source>
        <strain evidence="6 7">JHI1118</strain>
    </source>
</reference>
<proteinExistence type="predicted"/>
<comment type="catalytic activity">
    <reaction evidence="4">
        <text>a 2'-deoxyadenosine in DNA + S-adenosyl-L-methionine = an N(6)-methyl-2'-deoxyadenosine in DNA + S-adenosyl-L-homocysteine + H(+)</text>
        <dbReference type="Rhea" id="RHEA:15197"/>
        <dbReference type="Rhea" id="RHEA-COMP:12418"/>
        <dbReference type="Rhea" id="RHEA-COMP:12419"/>
        <dbReference type="ChEBI" id="CHEBI:15378"/>
        <dbReference type="ChEBI" id="CHEBI:57856"/>
        <dbReference type="ChEBI" id="CHEBI:59789"/>
        <dbReference type="ChEBI" id="CHEBI:90615"/>
        <dbReference type="ChEBI" id="CHEBI:90616"/>
        <dbReference type="EC" id="2.1.1.72"/>
    </reaction>
</comment>
<dbReference type="Proteomes" id="UP000483035">
    <property type="component" value="Unassembled WGS sequence"/>
</dbReference>
<name>A0A6L9U8C1_9HYPH</name>
<evidence type="ECO:0000256" key="3">
    <source>
        <dbReference type="ARBA" id="ARBA00022679"/>
    </source>
</evidence>
<dbReference type="EC" id="2.1.1.72" evidence="1"/>
<dbReference type="GO" id="GO:0003677">
    <property type="term" value="F:DNA binding"/>
    <property type="evidence" value="ECO:0007669"/>
    <property type="project" value="InterPro"/>
</dbReference>
<dbReference type="Gene3D" id="3.40.50.150">
    <property type="entry name" value="Vaccinia Virus protein VP39"/>
    <property type="match status" value="1"/>
</dbReference>
<evidence type="ECO:0000256" key="2">
    <source>
        <dbReference type="ARBA" id="ARBA00022603"/>
    </source>
</evidence>
<dbReference type="Pfam" id="PF01555">
    <property type="entry name" value="N6_N4_Mtase"/>
    <property type="match status" value="1"/>
</dbReference>
<feature type="domain" description="DNA methylase N-4/N-6" evidence="5">
    <location>
        <begin position="5"/>
        <end position="46"/>
    </location>
</feature>
<dbReference type="AlphaFoldDB" id="A0A6L9U8C1"/>
<dbReference type="GO" id="GO:0008170">
    <property type="term" value="F:N-methyltransferase activity"/>
    <property type="evidence" value="ECO:0007669"/>
    <property type="project" value="InterPro"/>
</dbReference>
<dbReference type="GO" id="GO:0032259">
    <property type="term" value="P:methylation"/>
    <property type="evidence" value="ECO:0007669"/>
    <property type="project" value="UniProtKB-KW"/>
</dbReference>
<accession>A0A6L9U8C1</accession>
<evidence type="ECO:0000256" key="4">
    <source>
        <dbReference type="ARBA" id="ARBA00047942"/>
    </source>
</evidence>
<keyword evidence="3" id="KW-0808">Transferase</keyword>
<evidence type="ECO:0000313" key="6">
    <source>
        <dbReference type="EMBL" id="NEI72203.1"/>
    </source>
</evidence>
<sequence>MTRPLKDLVNAFSRPGDVVLAPFCGSGSTLVAAKALGRRAIGIELCDKALLHRVNAGKDHGTLTGLRMASRHLLSPVRAGGFFEVVRSTSLSGVIHSQTPGRWPRYAK</sequence>
<dbReference type="SUPFAM" id="SSF53335">
    <property type="entry name" value="S-adenosyl-L-methionine-dependent methyltransferases"/>
    <property type="match status" value="1"/>
</dbReference>
<organism evidence="6 7">
    <name type="scientific">Rhizobium lusitanum</name>
    <dbReference type="NCBI Taxonomy" id="293958"/>
    <lineage>
        <taxon>Bacteria</taxon>
        <taxon>Pseudomonadati</taxon>
        <taxon>Pseudomonadota</taxon>
        <taxon>Alphaproteobacteria</taxon>
        <taxon>Hyphomicrobiales</taxon>
        <taxon>Rhizobiaceae</taxon>
        <taxon>Rhizobium/Agrobacterium group</taxon>
        <taxon>Rhizobium</taxon>
    </lineage>
</organism>
<evidence type="ECO:0000259" key="5">
    <source>
        <dbReference type="Pfam" id="PF01555"/>
    </source>
</evidence>